<name>A0AA37IZ28_9FIRM</name>
<sequence>MRVGLDIGSTTIKCAVLDEHDSLIYSTYERHYSHILEKAQELLRRIDAEQLHGQEALLSISGSAGMGLADSCGVPFVQEVFSTRVAVKRFVPQTDCVIELGGEDAKILFLTNGTEVRMNGSCAGGTGAFIDQMATLLKMGADEMNAAAEKAQRTYTIASRCGVFAKSDVQPLINQGARAEDIAASIYKAVVSQTIAGLAQGRPIQGNILYLGGPLTFSSVLRKSFDEALGVTGTCPENSLLYVALGAALYADKAFNLSEVAAALDRYAATATYASEPPLFANKEEYEAFHARHLAHSVPCVPFGAHCGPVHIGIDSGSTTVKLVVVDEESRILYTNYQPNLGNPLPLIREQLLKIYSRHPNLQIASVTTTGYGEDLVKNAFRCDYGLVETVAHFTAAKYFMPDVDFIIDIGGQDMKCFKIEDGAISNIFLNEACSSGCGSFLQTFAQALGYDVKEFAALGLFADRPVDLGSRCTVFMNSSVKQAQKDGASIENISAGLSISVVKNALYKVIRASSPEELGRRIVVQGGTFYNEAVLRAFEKEMGVEVIRPDIAGLMGAYGAALYGQRQSRLTGKPSSIMTEQELKDFEQKVVSVKCGGCGNHCQLTVSTFADGRKYISGNRCDKPVTGKGEDNSLNLYAYKQELLASYKPVPGKRGSIGIPLCLNFYEMLPFWHAFWTSLGFAVHVSPVSSRGLYLAGQATIPSDTACFPAKLSHGHIKALSEMQLDAIFYPCLTYNFDEGLGDNHYNCPVVAYYPEVLAGNCPELAGKKFICDYVGVHRPKDFVHKMAKEILPKYFGGISQKEVQAAADAAYAEHARHMAQIRAKGAEIIDEARRQGKRIIVLAGRPYHVDPEVNHGIDRLITRHGAAVVTEDSISDRVEKFPTSVLNQWTYHSRLYAAAKYCTTQPDMDLVQLVSFGCGVDAITTDETREILQEGGKLYTQLKIDEITNLGAVNIRLRSLFAALDEKDELKREQAGQATNA</sequence>
<comment type="caution">
    <text evidence="7">The sequence shown here is derived from an EMBL/GenBank/DDBJ whole genome shotgun (WGS) entry which is preliminary data.</text>
</comment>
<dbReference type="InterPro" id="IPR051805">
    <property type="entry name" value="Dehydratase_Activator_Redct"/>
</dbReference>
<evidence type="ECO:0000256" key="3">
    <source>
        <dbReference type="ARBA" id="ARBA00023004"/>
    </source>
</evidence>
<dbReference type="InterPro" id="IPR018709">
    <property type="entry name" value="CoA_activase_DUF2229"/>
</dbReference>
<evidence type="ECO:0000256" key="4">
    <source>
        <dbReference type="ARBA" id="ARBA00023014"/>
    </source>
</evidence>
<dbReference type="GO" id="GO:0046872">
    <property type="term" value="F:metal ion binding"/>
    <property type="evidence" value="ECO:0007669"/>
    <property type="project" value="UniProtKB-KW"/>
</dbReference>
<dbReference type="Proteomes" id="UP001055185">
    <property type="component" value="Unassembled WGS sequence"/>
</dbReference>
<comment type="cofactor">
    <cofactor evidence="1">
        <name>[4Fe-4S] cluster</name>
        <dbReference type="ChEBI" id="CHEBI:49883"/>
    </cofactor>
</comment>
<reference evidence="7" key="1">
    <citation type="journal article" date="2022" name="Int. J. Syst. Evol. Microbiol.">
        <title>Genome-based, phenotypic and chemotaxonomic classification of Faecalibacterium strains: proposal of three novel species Faecalibacterium duncaniae sp. nov., Faecalibacterium hattorii sp. nov. and Faecalibacterium gallinarum sp. nov. .</title>
        <authorList>
            <person name="Sakamoto M."/>
            <person name="Sakurai N."/>
            <person name="Tanno H."/>
            <person name="Iino T."/>
            <person name="Ohkuma M."/>
            <person name="Endo A."/>
        </authorList>
    </citation>
    <scope>NUCLEOTIDE SEQUENCE</scope>
    <source>
        <strain evidence="7">JCM 17207</strain>
    </source>
</reference>
<keyword evidence="4" id="KW-0411">Iron-sulfur</keyword>
<dbReference type="InterPro" id="IPR002731">
    <property type="entry name" value="ATPase_BadF"/>
</dbReference>
<evidence type="ECO:0000259" key="5">
    <source>
        <dbReference type="Pfam" id="PF01869"/>
    </source>
</evidence>
<dbReference type="EMBL" id="BQKV01000053">
    <property type="protein sequence ID" value="GJN64925.1"/>
    <property type="molecule type" value="Genomic_DNA"/>
</dbReference>
<feature type="domain" description="ATPase BadF/BadG/BcrA/BcrD type" evidence="5">
    <location>
        <begin position="312"/>
        <end position="565"/>
    </location>
</feature>
<evidence type="ECO:0000256" key="2">
    <source>
        <dbReference type="ARBA" id="ARBA00022723"/>
    </source>
</evidence>
<protein>
    <submittedName>
        <fullName evidence="7">2-hydroxyglutaryl-CoA dehydratase</fullName>
    </submittedName>
</protein>
<evidence type="ECO:0000256" key="1">
    <source>
        <dbReference type="ARBA" id="ARBA00001966"/>
    </source>
</evidence>
<proteinExistence type="predicted"/>
<dbReference type="RefSeq" id="WP_282449880.1">
    <property type="nucleotide sequence ID" value="NZ_BQKV01000053.1"/>
</dbReference>
<dbReference type="SUPFAM" id="SSF53067">
    <property type="entry name" value="Actin-like ATPase domain"/>
    <property type="match status" value="2"/>
</dbReference>
<dbReference type="InterPro" id="IPR043129">
    <property type="entry name" value="ATPase_NBD"/>
</dbReference>
<dbReference type="CDD" id="cd24034">
    <property type="entry name" value="ASKHA_NBD_O66634-like_rpt1"/>
    <property type="match status" value="1"/>
</dbReference>
<evidence type="ECO:0000313" key="7">
    <source>
        <dbReference type="EMBL" id="GJN64925.1"/>
    </source>
</evidence>
<dbReference type="InterPro" id="IPR008275">
    <property type="entry name" value="CoA_E_activase_dom"/>
</dbReference>
<organism evidence="7 8">
    <name type="scientific">Faecalibacterium gallinarum</name>
    <dbReference type="NCBI Taxonomy" id="2903556"/>
    <lineage>
        <taxon>Bacteria</taxon>
        <taxon>Bacillati</taxon>
        <taxon>Bacillota</taxon>
        <taxon>Clostridia</taxon>
        <taxon>Eubacteriales</taxon>
        <taxon>Oscillospiraceae</taxon>
        <taxon>Faecalibacterium</taxon>
    </lineage>
</organism>
<accession>A0AA37IZ28</accession>
<dbReference type="Pfam" id="PF09989">
    <property type="entry name" value="DUF2229"/>
    <property type="match status" value="1"/>
</dbReference>
<keyword evidence="3" id="KW-0408">Iron</keyword>
<keyword evidence="8" id="KW-1185">Reference proteome</keyword>
<dbReference type="NCBIfam" id="TIGR00241">
    <property type="entry name" value="CoA_E_activ"/>
    <property type="match status" value="1"/>
</dbReference>
<dbReference type="Gene3D" id="3.30.420.40">
    <property type="match status" value="4"/>
</dbReference>
<dbReference type="CDD" id="cd24035">
    <property type="entry name" value="ASKHA_NBD_O66634-like_rpt2"/>
    <property type="match status" value="1"/>
</dbReference>
<keyword evidence="2" id="KW-0479">Metal-binding</keyword>
<feature type="domain" description="DUF2229" evidence="6">
    <location>
        <begin position="658"/>
        <end position="876"/>
    </location>
</feature>
<evidence type="ECO:0000259" key="6">
    <source>
        <dbReference type="Pfam" id="PF09989"/>
    </source>
</evidence>
<evidence type="ECO:0000313" key="8">
    <source>
        <dbReference type="Proteomes" id="UP001055185"/>
    </source>
</evidence>
<gene>
    <name evidence="7" type="ORF">JCM17207_15500</name>
</gene>
<dbReference type="PANTHER" id="PTHR32329:SF4">
    <property type="entry name" value="ACTIVATOR OF 2-HYDROXYACYL-COA DEHYDRATASE"/>
    <property type="match status" value="1"/>
</dbReference>
<dbReference type="Pfam" id="PF01869">
    <property type="entry name" value="BcrAD_BadFG"/>
    <property type="match status" value="2"/>
</dbReference>
<dbReference type="AlphaFoldDB" id="A0AA37IZ28"/>
<dbReference type="PANTHER" id="PTHR32329">
    <property type="entry name" value="BIFUNCTIONAL PROTEIN [INCLUDES 2-HYDROXYACYL-COA DEHYDRATASE (N-TER) AND ITS ACTIVATOR DOMAIN (C_TERM)-RELATED"/>
    <property type="match status" value="1"/>
</dbReference>
<feature type="domain" description="ATPase BadF/BadG/BcrA/BcrD type" evidence="5">
    <location>
        <begin position="3"/>
        <end position="251"/>
    </location>
</feature>
<dbReference type="GO" id="GO:0051536">
    <property type="term" value="F:iron-sulfur cluster binding"/>
    <property type="evidence" value="ECO:0007669"/>
    <property type="project" value="UniProtKB-KW"/>
</dbReference>